<proteinExistence type="predicted"/>
<dbReference type="Gene3D" id="2.30.29.30">
    <property type="entry name" value="Pleckstrin-homology domain (PH domain)/Phosphotyrosine-binding domain (PTB)"/>
    <property type="match status" value="1"/>
</dbReference>
<dbReference type="SUPFAM" id="SSF50729">
    <property type="entry name" value="PH domain-like"/>
    <property type="match status" value="1"/>
</dbReference>
<dbReference type="STRING" id="133383.A0A1R0H1B1"/>
<evidence type="ECO:0000256" key="3">
    <source>
        <dbReference type="SAM" id="MobiDB-lite"/>
    </source>
</evidence>
<feature type="compositionally biased region" description="Basic and acidic residues" evidence="3">
    <location>
        <begin position="283"/>
        <end position="293"/>
    </location>
</feature>
<evidence type="ECO:0000256" key="1">
    <source>
        <dbReference type="ARBA" id="ARBA00022443"/>
    </source>
</evidence>
<keyword evidence="7" id="KW-1185">Reference proteome</keyword>
<organism evidence="6 7">
    <name type="scientific">Smittium mucronatum</name>
    <dbReference type="NCBI Taxonomy" id="133383"/>
    <lineage>
        <taxon>Eukaryota</taxon>
        <taxon>Fungi</taxon>
        <taxon>Fungi incertae sedis</taxon>
        <taxon>Zoopagomycota</taxon>
        <taxon>Kickxellomycotina</taxon>
        <taxon>Harpellomycetes</taxon>
        <taxon>Harpellales</taxon>
        <taxon>Legeriomycetaceae</taxon>
        <taxon>Smittium</taxon>
    </lineage>
</organism>
<feature type="domain" description="SH3" evidence="4">
    <location>
        <begin position="2"/>
        <end position="65"/>
    </location>
</feature>
<evidence type="ECO:0000259" key="5">
    <source>
        <dbReference type="PROSITE" id="PS50003"/>
    </source>
</evidence>
<evidence type="ECO:0000313" key="6">
    <source>
        <dbReference type="EMBL" id="OLY82928.1"/>
    </source>
</evidence>
<evidence type="ECO:0008006" key="8">
    <source>
        <dbReference type="Google" id="ProtNLM"/>
    </source>
</evidence>
<protein>
    <recommendedName>
        <fullName evidence="8">SH3 domain-containing protein</fullName>
    </recommendedName>
</protein>
<dbReference type="InterPro" id="IPR036028">
    <property type="entry name" value="SH3-like_dom_sf"/>
</dbReference>
<feature type="compositionally biased region" description="Polar residues" evidence="3">
    <location>
        <begin position="712"/>
        <end position="723"/>
    </location>
</feature>
<dbReference type="Pfam" id="PF14604">
    <property type="entry name" value="SH3_9"/>
    <property type="match status" value="1"/>
</dbReference>
<dbReference type="SMART" id="SM00326">
    <property type="entry name" value="SH3"/>
    <property type="match status" value="1"/>
</dbReference>
<dbReference type="OrthoDB" id="73680at2759"/>
<feature type="compositionally biased region" description="Basic and acidic residues" evidence="3">
    <location>
        <begin position="165"/>
        <end position="174"/>
    </location>
</feature>
<dbReference type="PROSITE" id="PS50003">
    <property type="entry name" value="PH_DOMAIN"/>
    <property type="match status" value="1"/>
</dbReference>
<dbReference type="EMBL" id="LSSL01001171">
    <property type="protein sequence ID" value="OLY82928.1"/>
    <property type="molecule type" value="Genomic_DNA"/>
</dbReference>
<evidence type="ECO:0000259" key="4">
    <source>
        <dbReference type="PROSITE" id="PS50002"/>
    </source>
</evidence>
<dbReference type="SUPFAM" id="SSF50044">
    <property type="entry name" value="SH3-domain"/>
    <property type="match status" value="1"/>
</dbReference>
<feature type="compositionally biased region" description="Polar residues" evidence="3">
    <location>
        <begin position="124"/>
        <end position="134"/>
    </location>
</feature>
<dbReference type="InterPro" id="IPR011993">
    <property type="entry name" value="PH-like_dom_sf"/>
</dbReference>
<feature type="compositionally biased region" description="Low complexity" evidence="3">
    <location>
        <begin position="763"/>
        <end position="781"/>
    </location>
</feature>
<dbReference type="InterPro" id="IPR001849">
    <property type="entry name" value="PH_domain"/>
</dbReference>
<feature type="compositionally biased region" description="Basic and acidic residues" evidence="3">
    <location>
        <begin position="745"/>
        <end position="762"/>
    </location>
</feature>
<dbReference type="Gene3D" id="2.30.30.40">
    <property type="entry name" value="SH3 Domains"/>
    <property type="match status" value="1"/>
</dbReference>
<dbReference type="InterPro" id="IPR001452">
    <property type="entry name" value="SH3_domain"/>
</dbReference>
<dbReference type="Proteomes" id="UP000187455">
    <property type="component" value="Unassembled WGS sequence"/>
</dbReference>
<feature type="compositionally biased region" description="Polar residues" evidence="3">
    <location>
        <begin position="294"/>
        <end position="304"/>
    </location>
</feature>
<gene>
    <name evidence="6" type="ORF">AYI68_g2942</name>
</gene>
<feature type="region of interest" description="Disordered" evidence="3">
    <location>
        <begin position="708"/>
        <end position="793"/>
    </location>
</feature>
<feature type="region of interest" description="Disordered" evidence="3">
    <location>
        <begin position="70"/>
        <end position="103"/>
    </location>
</feature>
<name>A0A1R0H1B1_9FUNG</name>
<feature type="region of interest" description="Disordered" evidence="3">
    <location>
        <begin position="970"/>
        <end position="989"/>
    </location>
</feature>
<evidence type="ECO:0000313" key="7">
    <source>
        <dbReference type="Proteomes" id="UP000187455"/>
    </source>
</evidence>
<feature type="region of interest" description="Disordered" evidence="3">
    <location>
        <begin position="124"/>
        <end position="189"/>
    </location>
</feature>
<comment type="caution">
    <text evidence="6">The sequence shown here is derived from an EMBL/GenBank/DDBJ whole genome shotgun (WGS) entry which is preliminary data.</text>
</comment>
<feature type="compositionally biased region" description="Polar residues" evidence="3">
    <location>
        <begin position="255"/>
        <end position="282"/>
    </location>
</feature>
<evidence type="ECO:0000256" key="2">
    <source>
        <dbReference type="PROSITE-ProRule" id="PRU00192"/>
    </source>
</evidence>
<feature type="domain" description="PH" evidence="5">
    <location>
        <begin position="1238"/>
        <end position="1377"/>
    </location>
</feature>
<feature type="compositionally biased region" description="Pro residues" evidence="3">
    <location>
        <begin position="231"/>
        <end position="240"/>
    </location>
</feature>
<feature type="region of interest" description="Disordered" evidence="3">
    <location>
        <begin position="431"/>
        <end position="482"/>
    </location>
</feature>
<sequence>MSPCSVCLVKYPYIPERQDELKILPNEVLEILKDDSQYKDGWFTGRNKAGQVGKFPINFTVPIKFNSYTTKNSLKTPNGASGSYNKPLSVKNKKPIHSKVSKKSDPIFSTEQLIYQHKYIDKLNSNGSNLTPQTDDSEKSKSQYNPFEKPPPPQKQQQKLQESISQDKAKKDENSIADSQSTSQASDFDSNYLKLNLSPLKSQNADVLNKYMPINNAKAQTSTPSKLAPKRPSPPDPAPNPSISQLHHSTKEKSLNTLSTAKQQKNTAFPSKQKHSLTTNAVKSEKPTNKDKSNINVKKPNQTVLEPPSWESVSDPLKKNEPIANKKSQSKEMIDDAGTDPFELGPVQNTSQSDIFSNQLLKKYGMSHISDPEPKPSVPKPVPKIENDGTRSFVIKHKSIKLRMNPASRSLAEAGAAATNLMPIKKQTIKISRKGSKIRPPTDLVRRCPTTHPSSPLARRSPTTNSSIIAKKSSMDANPSSFLTKKRSNSLIVGSSLEEKQKFSRLPFLITSPAQNSRRGPEVGFSTSNKESFNGTINFTPISNQLLKIPPDTVRIGSNLKPNSSLSFDTGLQKPGLVSQMPLLAKIDSAPASLAQLSSLSKKAKTGPKRVVLNIDNLLSPLGSNLIAVRHTEHLQQNLHLVNEKILGNKPSSGFRQVNLKPKTPNNSITDINNGQEYPEFKGSEMKFQMKDNSFSTKAILLEKDRAKPQLLGTTENNQSLEPSSEKRSFSLEKMYNKVSHTLKKKDGEQSPETNKKPKEEGSVVSPPSAISSANNSAGSATHPLKTSPSPVKKNIVSKVINFMKVPKKKRSPVLKSDIKRVSTIKINILDKYTGQEFDSRSSSYMKFSNQHLTKLSSRRATPPTKSEKMVFRNTSIFRVNNQLESISNIPKSVAPKKTLTHSATGSETFVRQDTGTISSHPRVSMQASTQTEASPIQHTLSETFPPGQFLPINPIPINAPTISIVPSDYSDLSDDRKKLPPKKSSSKLETGDTIEYMMLLNSSQSERIKGFGRSPPNLLTDRPTKQVYDESEYSLFSGLGSGFTRVSTASQNATGSSKYSLVYGTQNSKSKSGQRLYIRKIKKRGLVKSTLVGRTTSSPKIRKLREGQSKVSSQQFSSGYGYRKDSFLRSFDNGSDGRLKSKESPNQIAREKLREQLNGSFFIKDIVLDTEFDFCKKMKQEILKGKDVELDDVRSKKSTIYDTVSSGLSPIREPMPTRLESMSEVPRRSIIADEFEITVKEGWLKRKGSFPFIASKSMYFKLTSHGNLDVYSDCNHKLPIYSISVGNYKISQIKKNSSSARASRLASKSFLGLRGSSDTSRFSASATDNYSIEILIRPTSKFKPTLGVKRIPSFVLFGAPRAEMKEWLSHLLKATIKHRGASIKPSILKTIPLPEAARLIKENLYKTPPVYFKNKIKRTRRQKNVSTNKSGSIYNSIVNMSAKRSQDFCRSIGTLALSNSHISSTIRLSGFQQVKLPTPDTSIHNSERESYNSISPRLWISSIKRHTTNLPQKTD</sequence>
<feature type="region of interest" description="Disordered" evidence="3">
    <location>
        <begin position="211"/>
        <end position="350"/>
    </location>
</feature>
<feature type="compositionally biased region" description="Basic residues" evidence="3">
    <location>
        <begin position="91"/>
        <end position="101"/>
    </location>
</feature>
<dbReference type="PROSITE" id="PS50002">
    <property type="entry name" value="SH3"/>
    <property type="match status" value="1"/>
</dbReference>
<reference evidence="6 7" key="1">
    <citation type="journal article" date="2016" name="Mol. Biol. Evol.">
        <title>Genome-Wide Survey of Gut Fungi (Harpellales) Reveals the First Horizontally Transferred Ubiquitin Gene from a Mosquito Host.</title>
        <authorList>
            <person name="Wang Y."/>
            <person name="White M.M."/>
            <person name="Kvist S."/>
            <person name="Moncalvo J.M."/>
        </authorList>
    </citation>
    <scope>NUCLEOTIDE SEQUENCE [LARGE SCALE GENOMIC DNA]</scope>
    <source>
        <strain evidence="6 7">ALG-7-W6</strain>
    </source>
</reference>
<feature type="compositionally biased region" description="Polar residues" evidence="3">
    <location>
        <begin position="70"/>
        <end position="86"/>
    </location>
</feature>
<dbReference type="SMART" id="SM00233">
    <property type="entry name" value="PH"/>
    <property type="match status" value="1"/>
</dbReference>
<keyword evidence="1 2" id="KW-0728">SH3 domain</keyword>
<accession>A0A1R0H1B1</accession>
<feature type="compositionally biased region" description="Polar residues" evidence="3">
    <location>
        <begin position="176"/>
        <end position="189"/>
    </location>
</feature>